<evidence type="ECO:0000313" key="2">
    <source>
        <dbReference type="EMBL" id="JAR88841.1"/>
    </source>
</evidence>
<feature type="non-terminal residue" evidence="2">
    <location>
        <position position="104"/>
    </location>
</feature>
<name>A0A147BDL0_IXORI</name>
<sequence>MKAIQRRGVLLASIMLPFLDVPPCTGVQFLFVCPPGYCSNETCTEIEHCDGIVKPNGSTCGCCPLCVRQLGRGESCILDILGGGGAKRVECARGLYCDPRTVTC</sequence>
<keyword evidence="1" id="KW-0732">Signal</keyword>
<dbReference type="EMBL" id="GEGO01006563">
    <property type="protein sequence ID" value="JAR88841.1"/>
    <property type="molecule type" value="Transcribed_RNA"/>
</dbReference>
<reference evidence="2" key="1">
    <citation type="journal article" date="2018" name="PLoS Negl. Trop. Dis.">
        <title>Sialome diversity of ticks revealed by RNAseq of single tick salivary glands.</title>
        <authorList>
            <person name="Perner J."/>
            <person name="Kropackova S."/>
            <person name="Kopacek P."/>
            <person name="Ribeiro J.M."/>
        </authorList>
    </citation>
    <scope>NUCLEOTIDE SEQUENCE</scope>
    <source>
        <strain evidence="2">Siblings of single egg batch collected in Ceske Budejovice</strain>
        <tissue evidence="2">Salivary glands</tissue>
    </source>
</reference>
<proteinExistence type="predicted"/>
<dbReference type="AlphaFoldDB" id="A0A147BDL0"/>
<feature type="signal peptide" evidence="1">
    <location>
        <begin position="1"/>
        <end position="26"/>
    </location>
</feature>
<feature type="chain" id="PRO_5007542035" evidence="1">
    <location>
        <begin position="27"/>
        <end position="104"/>
    </location>
</feature>
<organism evidence="2">
    <name type="scientific">Ixodes ricinus</name>
    <name type="common">Common tick</name>
    <name type="synonym">Acarus ricinus</name>
    <dbReference type="NCBI Taxonomy" id="34613"/>
    <lineage>
        <taxon>Eukaryota</taxon>
        <taxon>Metazoa</taxon>
        <taxon>Ecdysozoa</taxon>
        <taxon>Arthropoda</taxon>
        <taxon>Chelicerata</taxon>
        <taxon>Arachnida</taxon>
        <taxon>Acari</taxon>
        <taxon>Parasitiformes</taxon>
        <taxon>Ixodida</taxon>
        <taxon>Ixodoidea</taxon>
        <taxon>Ixodidae</taxon>
        <taxon>Ixodinae</taxon>
        <taxon>Ixodes</taxon>
    </lineage>
</organism>
<evidence type="ECO:0000256" key="1">
    <source>
        <dbReference type="SAM" id="SignalP"/>
    </source>
</evidence>
<accession>A0A147BDL0</accession>
<protein>
    <submittedName>
        <fullName evidence="2">Putative secreted protein</fullName>
    </submittedName>
</protein>